<dbReference type="InterPro" id="IPR036259">
    <property type="entry name" value="MFS_trans_sf"/>
</dbReference>
<evidence type="ECO:0000256" key="1">
    <source>
        <dbReference type="ARBA" id="ARBA00004651"/>
    </source>
</evidence>
<evidence type="ECO:0000259" key="8">
    <source>
        <dbReference type="PROSITE" id="PS50850"/>
    </source>
</evidence>
<evidence type="ECO:0000313" key="9">
    <source>
        <dbReference type="EMBL" id="AWI78492.1"/>
    </source>
</evidence>
<feature type="transmembrane region" description="Helical" evidence="7">
    <location>
        <begin position="92"/>
        <end position="113"/>
    </location>
</feature>
<dbReference type="PROSITE" id="PS50850">
    <property type="entry name" value="MFS"/>
    <property type="match status" value="1"/>
</dbReference>
<dbReference type="Pfam" id="PF05977">
    <property type="entry name" value="MFS_3"/>
    <property type="match status" value="1"/>
</dbReference>
<sequence length="551" mass="59230">MRPEPMTTQADPKQAPSTMAPLRDPVFRMLWMAWLAANVTMWMNDVASAWVMTTLTDSVLMVAMVQAASTLPVFVLGLPSGALADIVDRRRYFAVTQLWVAATALVLSALAFADGLSAPLLLALTFANGIGMAMRWPVFAAIVPEVVPRHDLSAALALNGIAMNMSRIVGPVVAGMLLASVGSQYVFLLNALLSIIAFVIILRWRSQPKVSALPGERFFGAMRVGLQHVVQSPRMRVVLLRIFGFFLQSSALLALLPLIARKLEGGATTFTALLAAMGAGAILTALFLPRLRRGISRDEFVAWGTGVHAVAALLVVLAPNIWLAMPASALAGMAWIATANSLTLAAQLALPNWVRARGMSIYQMALMGGSAVGAALWGYVASLTTVSLSIAIAAVLGPLLLVLTRHLSVGGGPDADHTPVSPAGRAPEPIIEIAPNEGPVMVTIEYLIDPSTAAGFNAVMQKTRRARLRQGALSWGLFRDTTLPGRYIEYFLDENWIEHQRRLERFTAADAGLREQRLSFHMGPDEPRVQRYVGEPMATQHVEPSVGPAPI</sequence>
<feature type="transmembrane region" description="Helical" evidence="7">
    <location>
        <begin position="119"/>
        <end position="143"/>
    </location>
</feature>
<reference evidence="9 10" key="1">
    <citation type="submission" date="2017-06" db="EMBL/GenBank/DDBJ databases">
        <title>Azoarcus sp. TSNA42 complete genome sequence.</title>
        <authorList>
            <person name="Woo J.-H."/>
            <person name="Kim H.-S."/>
        </authorList>
    </citation>
    <scope>NUCLEOTIDE SEQUENCE [LARGE SCALE GENOMIC DNA]</scope>
    <source>
        <strain evidence="9 10">TSNA42</strain>
    </source>
</reference>
<dbReference type="Gene3D" id="1.20.1250.20">
    <property type="entry name" value="MFS general substrate transporter like domains"/>
    <property type="match status" value="1"/>
</dbReference>
<keyword evidence="3" id="KW-1003">Cell membrane</keyword>
<feature type="transmembrane region" description="Helical" evidence="7">
    <location>
        <begin position="185"/>
        <end position="204"/>
    </location>
</feature>
<evidence type="ECO:0000256" key="2">
    <source>
        <dbReference type="ARBA" id="ARBA00022448"/>
    </source>
</evidence>
<feature type="transmembrane region" description="Helical" evidence="7">
    <location>
        <begin position="155"/>
        <end position="179"/>
    </location>
</feature>
<dbReference type="InterPro" id="IPR020846">
    <property type="entry name" value="MFS_dom"/>
</dbReference>
<feature type="domain" description="Major facilitator superfamily (MFS) profile" evidence="8">
    <location>
        <begin position="26"/>
        <end position="409"/>
    </location>
</feature>
<evidence type="ECO:0000256" key="3">
    <source>
        <dbReference type="ARBA" id="ARBA00022475"/>
    </source>
</evidence>
<feature type="transmembrane region" description="Helical" evidence="7">
    <location>
        <begin position="386"/>
        <end position="403"/>
    </location>
</feature>
<evidence type="ECO:0000256" key="6">
    <source>
        <dbReference type="ARBA" id="ARBA00023136"/>
    </source>
</evidence>
<keyword evidence="6 7" id="KW-0472">Membrane</keyword>
<dbReference type="InterPro" id="IPR010290">
    <property type="entry name" value="TM_effector"/>
</dbReference>
<dbReference type="SUPFAM" id="SSF103473">
    <property type="entry name" value="MFS general substrate transporter"/>
    <property type="match status" value="1"/>
</dbReference>
<dbReference type="EMBL" id="CP022188">
    <property type="protein sequence ID" value="AWI78492.1"/>
    <property type="molecule type" value="Genomic_DNA"/>
</dbReference>
<dbReference type="PANTHER" id="PTHR23513">
    <property type="entry name" value="INTEGRAL MEMBRANE EFFLUX PROTEIN-RELATED"/>
    <property type="match status" value="1"/>
</dbReference>
<keyword evidence="4 7" id="KW-0812">Transmembrane</keyword>
<feature type="transmembrane region" description="Helical" evidence="7">
    <location>
        <begin position="238"/>
        <end position="260"/>
    </location>
</feature>
<feature type="transmembrane region" description="Helical" evidence="7">
    <location>
        <begin position="266"/>
        <end position="288"/>
    </location>
</feature>
<keyword evidence="5 7" id="KW-1133">Transmembrane helix</keyword>
<feature type="transmembrane region" description="Helical" evidence="7">
    <location>
        <begin position="58"/>
        <end position="80"/>
    </location>
</feature>
<proteinExistence type="predicted"/>
<dbReference type="OrthoDB" id="9775268at2"/>
<dbReference type="Proteomes" id="UP000244902">
    <property type="component" value="Chromosome"/>
</dbReference>
<dbReference type="GO" id="GO:0005886">
    <property type="term" value="C:plasma membrane"/>
    <property type="evidence" value="ECO:0007669"/>
    <property type="project" value="UniProtKB-SubCell"/>
</dbReference>
<name>A0A2U8GXV0_9RHOO</name>
<gene>
    <name evidence="9" type="ORF">CEW87_03445</name>
</gene>
<evidence type="ECO:0000256" key="4">
    <source>
        <dbReference type="ARBA" id="ARBA00022692"/>
    </source>
</evidence>
<comment type="subcellular location">
    <subcellularLocation>
        <location evidence="1">Cell membrane</location>
        <topology evidence="1">Multi-pass membrane protein</topology>
    </subcellularLocation>
</comment>
<keyword evidence="2" id="KW-0813">Transport</keyword>
<dbReference type="PANTHER" id="PTHR23513:SF11">
    <property type="entry name" value="STAPHYLOFERRIN A TRANSPORTER"/>
    <property type="match status" value="1"/>
</dbReference>
<evidence type="ECO:0000256" key="7">
    <source>
        <dbReference type="SAM" id="Phobius"/>
    </source>
</evidence>
<feature type="transmembrane region" description="Helical" evidence="7">
    <location>
        <begin position="300"/>
        <end position="323"/>
    </location>
</feature>
<protein>
    <submittedName>
        <fullName evidence="9">Arabinose ABC transporter permease</fullName>
    </submittedName>
</protein>
<accession>A0A2U8GXV0</accession>
<dbReference type="AlphaFoldDB" id="A0A2U8GXV0"/>
<dbReference type="GO" id="GO:0022857">
    <property type="term" value="F:transmembrane transporter activity"/>
    <property type="evidence" value="ECO:0007669"/>
    <property type="project" value="InterPro"/>
</dbReference>
<evidence type="ECO:0000313" key="10">
    <source>
        <dbReference type="Proteomes" id="UP000244902"/>
    </source>
</evidence>
<feature type="transmembrane region" description="Helical" evidence="7">
    <location>
        <begin position="329"/>
        <end position="349"/>
    </location>
</feature>
<feature type="transmembrane region" description="Helical" evidence="7">
    <location>
        <begin position="29"/>
        <end position="52"/>
    </location>
</feature>
<evidence type="ECO:0000256" key="5">
    <source>
        <dbReference type="ARBA" id="ARBA00022989"/>
    </source>
</evidence>
<dbReference type="CDD" id="cd06173">
    <property type="entry name" value="MFS_MefA_like"/>
    <property type="match status" value="1"/>
</dbReference>
<organism evidence="9 10">
    <name type="scientific">Parazoarcus communis</name>
    <dbReference type="NCBI Taxonomy" id="41977"/>
    <lineage>
        <taxon>Bacteria</taxon>
        <taxon>Pseudomonadati</taxon>
        <taxon>Pseudomonadota</taxon>
        <taxon>Betaproteobacteria</taxon>
        <taxon>Rhodocyclales</taxon>
        <taxon>Zoogloeaceae</taxon>
        <taxon>Parazoarcus</taxon>
    </lineage>
</organism>